<dbReference type="RefSeq" id="WP_345431648.1">
    <property type="nucleotide sequence ID" value="NZ_BAABHK010000004.1"/>
</dbReference>
<name>A0ABP8UBA5_9ACTN</name>
<organism evidence="3 4">
    <name type="scientific">Actinoallomurus vinaceus</name>
    <dbReference type="NCBI Taxonomy" id="1080074"/>
    <lineage>
        <taxon>Bacteria</taxon>
        <taxon>Bacillati</taxon>
        <taxon>Actinomycetota</taxon>
        <taxon>Actinomycetes</taxon>
        <taxon>Streptosporangiales</taxon>
        <taxon>Thermomonosporaceae</taxon>
        <taxon>Actinoallomurus</taxon>
    </lineage>
</organism>
<evidence type="ECO:0000313" key="4">
    <source>
        <dbReference type="Proteomes" id="UP001501442"/>
    </source>
</evidence>
<gene>
    <name evidence="3" type="ORF">GCM10023196_032580</name>
</gene>
<dbReference type="Proteomes" id="UP001501442">
    <property type="component" value="Unassembled WGS sequence"/>
</dbReference>
<keyword evidence="4" id="KW-1185">Reference proteome</keyword>
<feature type="region of interest" description="Disordered" evidence="1">
    <location>
        <begin position="95"/>
        <end position="139"/>
    </location>
</feature>
<feature type="compositionally biased region" description="Basic residues" evidence="1">
    <location>
        <begin position="103"/>
        <end position="115"/>
    </location>
</feature>
<protein>
    <recommendedName>
        <fullName evidence="5">Lipoprotein</fullName>
    </recommendedName>
</protein>
<feature type="compositionally biased region" description="Low complexity" evidence="1">
    <location>
        <begin position="116"/>
        <end position="129"/>
    </location>
</feature>
<comment type="caution">
    <text evidence="3">The sequence shown here is derived from an EMBL/GenBank/DDBJ whole genome shotgun (WGS) entry which is preliminary data.</text>
</comment>
<reference evidence="4" key="1">
    <citation type="journal article" date="2019" name="Int. J. Syst. Evol. Microbiol.">
        <title>The Global Catalogue of Microorganisms (GCM) 10K type strain sequencing project: providing services to taxonomists for standard genome sequencing and annotation.</title>
        <authorList>
            <consortium name="The Broad Institute Genomics Platform"/>
            <consortium name="The Broad Institute Genome Sequencing Center for Infectious Disease"/>
            <person name="Wu L."/>
            <person name="Ma J."/>
        </authorList>
    </citation>
    <scope>NUCLEOTIDE SEQUENCE [LARGE SCALE GENOMIC DNA]</scope>
    <source>
        <strain evidence="4">JCM 17939</strain>
    </source>
</reference>
<evidence type="ECO:0000313" key="3">
    <source>
        <dbReference type="EMBL" id="GAA4626029.1"/>
    </source>
</evidence>
<dbReference type="PROSITE" id="PS51257">
    <property type="entry name" value="PROKAR_LIPOPROTEIN"/>
    <property type="match status" value="1"/>
</dbReference>
<proteinExistence type="predicted"/>
<accession>A0ABP8UBA5</accession>
<evidence type="ECO:0000256" key="1">
    <source>
        <dbReference type="SAM" id="MobiDB-lite"/>
    </source>
</evidence>
<sequence length="139" mass="15635">MRPNVPRRLARSGAVYLTVVSVLSLSLVACSSRPTNAYCVDTWAPAGSSYRVVSDRYCDNGGTGGRYRWYYRGRYRSGYVSRGIWTRPRGKIVSRGGRVLQRGSRKVTTRTKSTTHHSTSGSNHGSTSRSRSRTRTRRR</sequence>
<keyword evidence="2" id="KW-0732">Signal</keyword>
<feature type="chain" id="PRO_5046579534" description="Lipoprotein" evidence="2">
    <location>
        <begin position="38"/>
        <end position="139"/>
    </location>
</feature>
<evidence type="ECO:0008006" key="5">
    <source>
        <dbReference type="Google" id="ProtNLM"/>
    </source>
</evidence>
<dbReference type="EMBL" id="BAABHK010000004">
    <property type="protein sequence ID" value="GAA4626029.1"/>
    <property type="molecule type" value="Genomic_DNA"/>
</dbReference>
<feature type="signal peptide" evidence="2">
    <location>
        <begin position="1"/>
        <end position="37"/>
    </location>
</feature>
<feature type="compositionally biased region" description="Basic residues" evidence="1">
    <location>
        <begin position="130"/>
        <end position="139"/>
    </location>
</feature>
<evidence type="ECO:0000256" key="2">
    <source>
        <dbReference type="SAM" id="SignalP"/>
    </source>
</evidence>